<dbReference type="Proteomes" id="UP000663860">
    <property type="component" value="Unassembled WGS sequence"/>
</dbReference>
<evidence type="ECO:0000313" key="5">
    <source>
        <dbReference type="Proteomes" id="UP000663868"/>
    </source>
</evidence>
<keyword evidence="1" id="KW-0812">Transmembrane</keyword>
<dbReference type="Gene3D" id="1.20.5.110">
    <property type="match status" value="1"/>
</dbReference>
<comment type="caution">
    <text evidence="4">The sequence shown here is derived from an EMBL/GenBank/DDBJ whole genome shotgun (WGS) entry which is preliminary data.</text>
</comment>
<evidence type="ECO:0000256" key="1">
    <source>
        <dbReference type="SAM" id="Phobius"/>
    </source>
</evidence>
<name>A0A818QE58_9BILA</name>
<proteinExistence type="predicted"/>
<evidence type="ECO:0000313" key="3">
    <source>
        <dbReference type="EMBL" id="CAF0895043.1"/>
    </source>
</evidence>
<feature type="domain" description="T-SNARE coiled-coil homology" evidence="2">
    <location>
        <begin position="151"/>
        <end position="213"/>
    </location>
</feature>
<dbReference type="SUPFAM" id="SSF58038">
    <property type="entry name" value="SNARE fusion complex"/>
    <property type="match status" value="1"/>
</dbReference>
<sequence length="245" mass="28382">MSTTIDTFIYLKRDIEQSFQRVQAISNSSQYDQQELDQLFNHISCTLDDLQKINQSVNIPLPDLSENENDSDGENTEFISQKHLTVSYSKDSNINNGTTSEEREDFIRRMKTELTYYKSKIQPTKKENQMEIIRLDQAPEEEDDDDDGHEDHIIRKQDKQLEDMHHSIVSLKNLTKNINFEINDHINILDTLETDMVNSHNHIENLTNRTKNFIRTSAGGVGGHTCLFAVAIGLFFLIIILILFF</sequence>
<evidence type="ECO:0000259" key="2">
    <source>
        <dbReference type="PROSITE" id="PS50192"/>
    </source>
</evidence>
<dbReference type="PROSITE" id="PS50192">
    <property type="entry name" value="T_SNARE"/>
    <property type="match status" value="1"/>
</dbReference>
<organism evidence="4 5">
    <name type="scientific">Adineta steineri</name>
    <dbReference type="NCBI Taxonomy" id="433720"/>
    <lineage>
        <taxon>Eukaryota</taxon>
        <taxon>Metazoa</taxon>
        <taxon>Spiralia</taxon>
        <taxon>Gnathifera</taxon>
        <taxon>Rotifera</taxon>
        <taxon>Eurotatoria</taxon>
        <taxon>Bdelloidea</taxon>
        <taxon>Adinetida</taxon>
        <taxon>Adinetidae</taxon>
        <taxon>Adineta</taxon>
    </lineage>
</organism>
<reference evidence="4" key="1">
    <citation type="submission" date="2021-02" db="EMBL/GenBank/DDBJ databases">
        <authorList>
            <person name="Nowell W R."/>
        </authorList>
    </citation>
    <scope>NUCLEOTIDE SEQUENCE</scope>
</reference>
<dbReference type="EMBL" id="CAJNOE010000091">
    <property type="protein sequence ID" value="CAF0895043.1"/>
    <property type="molecule type" value="Genomic_DNA"/>
</dbReference>
<feature type="transmembrane region" description="Helical" evidence="1">
    <location>
        <begin position="221"/>
        <end position="244"/>
    </location>
</feature>
<dbReference type="EMBL" id="CAJOBB010000278">
    <property type="protein sequence ID" value="CAF3637235.1"/>
    <property type="molecule type" value="Genomic_DNA"/>
</dbReference>
<gene>
    <name evidence="3" type="ORF">IZO911_LOCUS11935</name>
    <name evidence="4" type="ORF">KXQ929_LOCUS6991</name>
</gene>
<dbReference type="Proteomes" id="UP000663868">
    <property type="component" value="Unassembled WGS sequence"/>
</dbReference>
<dbReference type="InterPro" id="IPR000727">
    <property type="entry name" value="T_SNARE_dom"/>
</dbReference>
<dbReference type="AlphaFoldDB" id="A0A818QE58"/>
<protein>
    <recommendedName>
        <fullName evidence="2">t-SNARE coiled-coil homology domain-containing protein</fullName>
    </recommendedName>
</protein>
<dbReference type="CDD" id="cd15841">
    <property type="entry name" value="SNARE_Qc"/>
    <property type="match status" value="1"/>
</dbReference>
<keyword evidence="1" id="KW-1133">Transmembrane helix</keyword>
<accession>A0A818QE58</accession>
<evidence type="ECO:0000313" key="4">
    <source>
        <dbReference type="EMBL" id="CAF3637235.1"/>
    </source>
</evidence>
<keyword evidence="1" id="KW-0472">Membrane</keyword>